<gene>
    <name evidence="1" type="ORF">ARMGADRAFT_1017240</name>
</gene>
<dbReference type="STRING" id="47427.A0A2H3CU22"/>
<dbReference type="Proteomes" id="UP000217790">
    <property type="component" value="Unassembled WGS sequence"/>
</dbReference>
<proteinExistence type="predicted"/>
<dbReference type="InParanoid" id="A0A2H3CU22"/>
<dbReference type="OrthoDB" id="2905428at2759"/>
<dbReference type="AlphaFoldDB" id="A0A2H3CU22"/>
<name>A0A2H3CU22_ARMGA</name>
<dbReference type="EMBL" id="KZ293683">
    <property type="protein sequence ID" value="PBK86541.1"/>
    <property type="molecule type" value="Genomic_DNA"/>
</dbReference>
<keyword evidence="2" id="KW-1185">Reference proteome</keyword>
<protein>
    <submittedName>
        <fullName evidence="1">Uncharacterized protein</fullName>
    </submittedName>
</protein>
<feature type="non-terminal residue" evidence="1">
    <location>
        <position position="99"/>
    </location>
</feature>
<evidence type="ECO:0000313" key="2">
    <source>
        <dbReference type="Proteomes" id="UP000217790"/>
    </source>
</evidence>
<evidence type="ECO:0000313" key="1">
    <source>
        <dbReference type="EMBL" id="PBK86541.1"/>
    </source>
</evidence>
<accession>A0A2H3CU22</accession>
<reference evidence="2" key="1">
    <citation type="journal article" date="2017" name="Nat. Ecol. Evol.">
        <title>Genome expansion and lineage-specific genetic innovations in the forest pathogenic fungi Armillaria.</title>
        <authorList>
            <person name="Sipos G."/>
            <person name="Prasanna A.N."/>
            <person name="Walter M.C."/>
            <person name="O'Connor E."/>
            <person name="Balint B."/>
            <person name="Krizsan K."/>
            <person name="Kiss B."/>
            <person name="Hess J."/>
            <person name="Varga T."/>
            <person name="Slot J."/>
            <person name="Riley R."/>
            <person name="Boka B."/>
            <person name="Rigling D."/>
            <person name="Barry K."/>
            <person name="Lee J."/>
            <person name="Mihaltcheva S."/>
            <person name="LaButti K."/>
            <person name="Lipzen A."/>
            <person name="Waldron R."/>
            <person name="Moloney N.M."/>
            <person name="Sperisen C."/>
            <person name="Kredics L."/>
            <person name="Vagvoelgyi C."/>
            <person name="Patrignani A."/>
            <person name="Fitzpatrick D."/>
            <person name="Nagy I."/>
            <person name="Doyle S."/>
            <person name="Anderson J.B."/>
            <person name="Grigoriev I.V."/>
            <person name="Gueldener U."/>
            <person name="Muensterkoetter M."/>
            <person name="Nagy L.G."/>
        </authorList>
    </citation>
    <scope>NUCLEOTIDE SEQUENCE [LARGE SCALE GENOMIC DNA]</scope>
    <source>
        <strain evidence="2">Ar21-2</strain>
    </source>
</reference>
<sequence length="99" mass="10603">MITSRVEYGFFFGGFNAIAAQLLRSTDVSCPGHILLLSPTFKLSTAPLVHPIPKKALSQFQANIQTEPFLAIVAAMILSNLIPGCSVTPPPSNLLQPPQ</sequence>
<organism evidence="1 2">
    <name type="scientific">Armillaria gallica</name>
    <name type="common">Bulbous honey fungus</name>
    <name type="synonym">Armillaria bulbosa</name>
    <dbReference type="NCBI Taxonomy" id="47427"/>
    <lineage>
        <taxon>Eukaryota</taxon>
        <taxon>Fungi</taxon>
        <taxon>Dikarya</taxon>
        <taxon>Basidiomycota</taxon>
        <taxon>Agaricomycotina</taxon>
        <taxon>Agaricomycetes</taxon>
        <taxon>Agaricomycetidae</taxon>
        <taxon>Agaricales</taxon>
        <taxon>Marasmiineae</taxon>
        <taxon>Physalacriaceae</taxon>
        <taxon>Armillaria</taxon>
    </lineage>
</organism>